<gene>
    <name evidence="3" type="ORF">J3U88_06165</name>
</gene>
<dbReference type="RefSeq" id="WP_207857607.1">
    <property type="nucleotide sequence ID" value="NZ_JAFREP010000004.1"/>
</dbReference>
<sequence length="320" mass="33974">MTATATFYRGKRFLVTGATGFIGGHLVNRLLEYGATVRVTIHQRGWSGSIQGVEVVPGDLKETDIRLWEDACMGCNGIFHLAAAGVTEDAKAAALLQQHVVGPAAMLEGAANVGVKGLVHTSSCFVYGKRETPADRFAHTNPLSPYAASKLAAETWLAGLGRALKVPVACARLFHVYGPGEHAQRLIPYVLHNLSRGTPLELTSGNQIRDFLYVADAVEDLLLLGAALEQHAGTVINLGTGQGTSVRDLVSAAQALFQTPGQARFGARPDRPDSLPFLVADAAETERLLGRRARFSLAAGLRATAHALVPAATHKTEANR</sequence>
<proteinExistence type="inferred from homology"/>
<protein>
    <submittedName>
        <fullName evidence="3">NAD(P)-dependent oxidoreductase</fullName>
    </submittedName>
</protein>
<dbReference type="Pfam" id="PF01370">
    <property type="entry name" value="Epimerase"/>
    <property type="match status" value="1"/>
</dbReference>
<organism evidence="3 4">
    <name type="scientific">Acanthopleuribacter pedis</name>
    <dbReference type="NCBI Taxonomy" id="442870"/>
    <lineage>
        <taxon>Bacteria</taxon>
        <taxon>Pseudomonadati</taxon>
        <taxon>Acidobacteriota</taxon>
        <taxon>Holophagae</taxon>
        <taxon>Acanthopleuribacterales</taxon>
        <taxon>Acanthopleuribacteraceae</taxon>
        <taxon>Acanthopleuribacter</taxon>
    </lineage>
</organism>
<dbReference type="PANTHER" id="PTHR43000">
    <property type="entry name" value="DTDP-D-GLUCOSE 4,6-DEHYDRATASE-RELATED"/>
    <property type="match status" value="1"/>
</dbReference>
<comment type="caution">
    <text evidence="3">The sequence shown here is derived from an EMBL/GenBank/DDBJ whole genome shotgun (WGS) entry which is preliminary data.</text>
</comment>
<keyword evidence="4" id="KW-1185">Reference proteome</keyword>
<reference evidence="3" key="1">
    <citation type="submission" date="2021-03" db="EMBL/GenBank/DDBJ databases">
        <authorList>
            <person name="Wang G."/>
        </authorList>
    </citation>
    <scope>NUCLEOTIDE SEQUENCE</scope>
    <source>
        <strain evidence="3">KCTC 12899</strain>
    </source>
</reference>
<dbReference type="Gene3D" id="3.40.50.720">
    <property type="entry name" value="NAD(P)-binding Rossmann-like Domain"/>
    <property type="match status" value="1"/>
</dbReference>
<dbReference type="InterPro" id="IPR036291">
    <property type="entry name" value="NAD(P)-bd_dom_sf"/>
</dbReference>
<accession>A0A8J7QBR3</accession>
<dbReference type="AlphaFoldDB" id="A0A8J7QBR3"/>
<feature type="domain" description="NAD-dependent epimerase/dehydratase" evidence="2">
    <location>
        <begin position="14"/>
        <end position="239"/>
    </location>
</feature>
<dbReference type="EMBL" id="JAFREP010000004">
    <property type="protein sequence ID" value="MBO1318041.1"/>
    <property type="molecule type" value="Genomic_DNA"/>
</dbReference>
<dbReference type="InterPro" id="IPR001509">
    <property type="entry name" value="Epimerase_deHydtase"/>
</dbReference>
<comment type="similarity">
    <text evidence="1">Belongs to the NAD(P)-dependent epimerase/dehydratase family.</text>
</comment>
<name>A0A8J7QBR3_9BACT</name>
<dbReference type="Proteomes" id="UP000664417">
    <property type="component" value="Unassembled WGS sequence"/>
</dbReference>
<dbReference type="InterPro" id="IPR020904">
    <property type="entry name" value="Sc_DH/Rdtase_CS"/>
</dbReference>
<evidence type="ECO:0000256" key="1">
    <source>
        <dbReference type="ARBA" id="ARBA00007637"/>
    </source>
</evidence>
<evidence type="ECO:0000259" key="2">
    <source>
        <dbReference type="Pfam" id="PF01370"/>
    </source>
</evidence>
<evidence type="ECO:0000313" key="3">
    <source>
        <dbReference type="EMBL" id="MBO1318041.1"/>
    </source>
</evidence>
<dbReference type="PROSITE" id="PS00061">
    <property type="entry name" value="ADH_SHORT"/>
    <property type="match status" value="1"/>
</dbReference>
<evidence type="ECO:0000313" key="4">
    <source>
        <dbReference type="Proteomes" id="UP000664417"/>
    </source>
</evidence>
<dbReference type="SUPFAM" id="SSF51735">
    <property type="entry name" value="NAD(P)-binding Rossmann-fold domains"/>
    <property type="match status" value="1"/>
</dbReference>